<organism evidence="3 4">
    <name type="scientific">Streptomyces cavourensis</name>
    <dbReference type="NCBI Taxonomy" id="67258"/>
    <lineage>
        <taxon>Bacteria</taxon>
        <taxon>Bacillati</taxon>
        <taxon>Actinomycetota</taxon>
        <taxon>Actinomycetes</taxon>
        <taxon>Kitasatosporales</taxon>
        <taxon>Streptomycetaceae</taxon>
        <taxon>Streptomyces</taxon>
    </lineage>
</organism>
<dbReference type="InterPro" id="IPR029476">
    <property type="entry name" value="DNase_NucA_NucB"/>
</dbReference>
<protein>
    <recommendedName>
        <fullName evidence="2">Deoxyribonuclease NucA/NucB domain-containing protein</fullName>
    </recommendedName>
</protein>
<gene>
    <name evidence="3" type="ORF">DTW94_15480</name>
</gene>
<reference evidence="3 4" key="1">
    <citation type="submission" date="2018-07" db="EMBL/GenBank/DDBJ databases">
        <title>Complete genome sequence of soil actinomycete Streptomyces cavourensis tj430.</title>
        <authorList>
            <person name="Wang P."/>
            <person name="Huang Y."/>
        </authorList>
    </citation>
    <scope>NUCLEOTIDE SEQUENCE [LARGE SCALE GENOMIC DNA]</scope>
    <source>
        <strain evidence="3 4">TJ430</strain>
    </source>
</reference>
<feature type="region of interest" description="Disordered" evidence="1">
    <location>
        <begin position="130"/>
        <end position="151"/>
    </location>
</feature>
<accession>A0AAD0VF30</accession>
<feature type="domain" description="Deoxyribonuclease NucA/NucB" evidence="2">
    <location>
        <begin position="278"/>
        <end position="366"/>
    </location>
</feature>
<dbReference type="EMBL" id="CP030930">
    <property type="protein sequence ID" value="AXI72518.1"/>
    <property type="molecule type" value="Genomic_DNA"/>
</dbReference>
<feature type="region of interest" description="Disordered" evidence="1">
    <location>
        <begin position="264"/>
        <end position="290"/>
    </location>
</feature>
<feature type="region of interest" description="Disordered" evidence="1">
    <location>
        <begin position="1"/>
        <end position="27"/>
    </location>
</feature>
<sequence length="370" mass="41114">MELRELGEPAPLEPPLRKGKKSEPGEVFDVATEDPDLRTECAQHESEAKTQTGWVKSRFESCHKRHYDLVLRDKQNKEQRGRLIFDSWVLGFTLDGTRQVDFVASVEDIQVATSGGEDAKQWKIGQRFSSSIDAGSSDPDPKVNAPSKTERDELLGVWDSTPTWTLAYTSPDKGPLYSQGNAQKVMSVHDMTITVTSPTVDPYVEVGSYQATVRFDYAGPVAGKYKGAVFTKARVELVMSRTDPEVNESSLHIYDALKRPERTFPSSASKSVPGETEPLHRMVDTKKSEDQRANSIKECKKVWGDYSGTSLQCDEYPFASTYEGSLAGDGRFSVRLIEGSDNEAGGRMLNATYTLNRIIDGDPFYVKIVS</sequence>
<dbReference type="AlphaFoldDB" id="A0AAD0VF30"/>
<evidence type="ECO:0000313" key="4">
    <source>
        <dbReference type="Proteomes" id="UP000253779"/>
    </source>
</evidence>
<dbReference type="Proteomes" id="UP000253779">
    <property type="component" value="Chromosome"/>
</dbReference>
<dbReference type="Pfam" id="PF14040">
    <property type="entry name" value="DNase_NucA_NucB"/>
    <property type="match status" value="1"/>
</dbReference>
<evidence type="ECO:0000259" key="2">
    <source>
        <dbReference type="Pfam" id="PF14040"/>
    </source>
</evidence>
<proteinExistence type="predicted"/>
<name>A0AAD0VF30_9ACTN</name>
<evidence type="ECO:0000256" key="1">
    <source>
        <dbReference type="SAM" id="MobiDB-lite"/>
    </source>
</evidence>
<feature type="compositionally biased region" description="Basic and acidic residues" evidence="1">
    <location>
        <begin position="277"/>
        <end position="290"/>
    </location>
</feature>
<evidence type="ECO:0000313" key="3">
    <source>
        <dbReference type="EMBL" id="AXI72518.1"/>
    </source>
</evidence>